<feature type="transmembrane region" description="Helical" evidence="8">
    <location>
        <begin position="71"/>
        <end position="91"/>
    </location>
</feature>
<evidence type="ECO:0000256" key="3">
    <source>
        <dbReference type="ARBA" id="ARBA00022448"/>
    </source>
</evidence>
<feature type="transmembrane region" description="Helical" evidence="8">
    <location>
        <begin position="250"/>
        <end position="276"/>
    </location>
</feature>
<keyword evidence="3 8" id="KW-0813">Transport</keyword>
<feature type="compositionally biased region" description="Basic and acidic residues" evidence="9">
    <location>
        <begin position="12"/>
        <end position="25"/>
    </location>
</feature>
<dbReference type="Gene3D" id="1.20.1250.20">
    <property type="entry name" value="MFS general substrate transporter like domains"/>
    <property type="match status" value="1"/>
</dbReference>
<feature type="transmembrane region" description="Helical" evidence="8">
    <location>
        <begin position="346"/>
        <end position="369"/>
    </location>
</feature>
<dbReference type="EMBL" id="CP086720">
    <property type="protein sequence ID" value="WOO86321.1"/>
    <property type="molecule type" value="Genomic_DNA"/>
</dbReference>
<dbReference type="Pfam" id="PF11700">
    <property type="entry name" value="ATG22"/>
    <property type="match status" value="1"/>
</dbReference>
<keyword evidence="6 8" id="KW-0072">Autophagy</keyword>
<dbReference type="GeneID" id="87812965"/>
<dbReference type="InterPro" id="IPR050495">
    <property type="entry name" value="ATG22/LtaA_families"/>
</dbReference>
<keyword evidence="8" id="KW-0029">Amino-acid transport</keyword>
<dbReference type="SUPFAM" id="SSF103473">
    <property type="entry name" value="MFS general substrate transporter"/>
    <property type="match status" value="1"/>
</dbReference>
<feature type="transmembrane region" description="Helical" evidence="8">
    <location>
        <begin position="381"/>
        <end position="402"/>
    </location>
</feature>
<dbReference type="GO" id="GO:0005774">
    <property type="term" value="C:vacuolar membrane"/>
    <property type="evidence" value="ECO:0007669"/>
    <property type="project" value="UniProtKB-SubCell"/>
</dbReference>
<dbReference type="AlphaFoldDB" id="A0AAF1BLT8"/>
<gene>
    <name evidence="10" type="primary">atg22-1_0</name>
    <name evidence="10" type="ORF">LOC62_07G009804</name>
</gene>
<evidence type="ECO:0000256" key="9">
    <source>
        <dbReference type="SAM" id="MobiDB-lite"/>
    </source>
</evidence>
<keyword evidence="7 8" id="KW-0472">Membrane</keyword>
<evidence type="ECO:0000256" key="4">
    <source>
        <dbReference type="ARBA" id="ARBA00022692"/>
    </source>
</evidence>
<feature type="transmembrane region" description="Helical" evidence="8">
    <location>
        <begin position="477"/>
        <end position="498"/>
    </location>
</feature>
<dbReference type="PANTHER" id="PTHR23519">
    <property type="entry name" value="AUTOPHAGY-RELATED PROTEIN 22"/>
    <property type="match status" value="1"/>
</dbReference>
<dbReference type="GO" id="GO:0006914">
    <property type="term" value="P:autophagy"/>
    <property type="evidence" value="ECO:0007669"/>
    <property type="project" value="UniProtKB-KW"/>
</dbReference>
<name>A0AAF1BLT8_9TREE</name>
<evidence type="ECO:0000256" key="8">
    <source>
        <dbReference type="RuleBase" id="RU363073"/>
    </source>
</evidence>
<dbReference type="PANTHER" id="PTHR23519:SF5">
    <property type="entry name" value="AUTOPHAGY-RELATED PROTEIN"/>
    <property type="match status" value="1"/>
</dbReference>
<comment type="similarity">
    <text evidence="2 8">Belongs to the ATG22 family.</text>
</comment>
<keyword evidence="4 8" id="KW-0812">Transmembrane</keyword>
<evidence type="ECO:0000256" key="5">
    <source>
        <dbReference type="ARBA" id="ARBA00022989"/>
    </source>
</evidence>
<dbReference type="InterPro" id="IPR036259">
    <property type="entry name" value="MFS_trans_sf"/>
</dbReference>
<comment type="subcellular location">
    <subcellularLocation>
        <location evidence="1 8">Vacuole membrane</location>
        <topology evidence="1 8">Multi-pass membrane protein</topology>
    </subcellularLocation>
</comment>
<proteinExistence type="inferred from homology"/>
<keyword evidence="5 8" id="KW-1133">Transmembrane helix</keyword>
<dbReference type="GO" id="GO:0006865">
    <property type="term" value="P:amino acid transport"/>
    <property type="evidence" value="ECO:0007669"/>
    <property type="project" value="UniProtKB-KW"/>
</dbReference>
<accession>A0AAF1BLT8</accession>
<reference evidence="10" key="1">
    <citation type="submission" date="2023-10" db="EMBL/GenBank/DDBJ databases">
        <authorList>
            <person name="Noh H."/>
        </authorList>
    </citation>
    <scope>NUCLEOTIDE SEQUENCE</scope>
    <source>
        <strain evidence="10">DUCC4014</strain>
    </source>
</reference>
<feature type="transmembrane region" description="Helical" evidence="8">
    <location>
        <begin position="445"/>
        <end position="465"/>
    </location>
</feature>
<keyword evidence="11" id="KW-1185">Reference proteome</keyword>
<feature type="transmembrane region" description="Helical" evidence="8">
    <location>
        <begin position="131"/>
        <end position="151"/>
    </location>
</feature>
<evidence type="ECO:0000313" key="10">
    <source>
        <dbReference type="EMBL" id="WOO86321.1"/>
    </source>
</evidence>
<feature type="transmembrane region" description="Helical" evidence="8">
    <location>
        <begin position="288"/>
        <end position="309"/>
    </location>
</feature>
<evidence type="ECO:0000313" key="11">
    <source>
        <dbReference type="Proteomes" id="UP000827549"/>
    </source>
</evidence>
<dbReference type="Proteomes" id="UP000827549">
    <property type="component" value="Chromosome 7"/>
</dbReference>
<keyword evidence="8" id="KW-0926">Vacuole</keyword>
<feature type="transmembrane region" description="Helical" evidence="8">
    <location>
        <begin position="414"/>
        <end position="433"/>
    </location>
</feature>
<evidence type="ECO:0000256" key="7">
    <source>
        <dbReference type="ARBA" id="ARBA00023136"/>
    </source>
</evidence>
<evidence type="ECO:0000256" key="2">
    <source>
        <dbReference type="ARBA" id="ARBA00006978"/>
    </source>
</evidence>
<sequence>MTTGDGASYSDKVSHGSHDHHKLEAGDAGVTPHLGPGPPSIMTDDEATLFASPLPITGERKTTTRKELWSWYLYYVGNSGLGPFNFAISAWQNLLYQAGWDPASARGTVPCGTGTGCVLEAYGHVRDINSIVYITNGLSFAFQAVLFLIIGSFADYGTWRPHITTAFTVLAWGVSFGWLGVMTPNKWKAGTALYILGLIGYQGALTFWTAAFPGLARDLPEMQESEHELAAGQISQEMFEKRDMLERNRLANVSFFVCSVGELVVLAILAGILVAIITDAPDSNTKALSYVCAYSAGVWILCAIPWLLFEQYRPGNKLPPNTTYVTAGVKQIYHAFRLCLRLKQTFIYLAAYFMLGDCLNTLVTVIATLQNEVVSYDTKMLNYLLIDGIGAQAIGIGVFWLIQKKFVIRTKTMLLVNALFINLLAVWGCIGITQKGFGFHNTWEFWFYQAYYGVFVCPWYAISQAMISEVVPRGKEFLFFALFSIIGKTSSFIGPFVSSAIQDRSGNGNMPFTFLLALGVVSTAILVCVDVKKSHKECRQYLDDEAKRIYKLGNPSSSSGEVEAVVVESKGKL</sequence>
<comment type="function">
    <text evidence="8">Vacuolar effluxer which mediate the efflux of amino acids resulting from autophagic degradation. The release of autophagic amino acids allows the maintenance of protein synthesis and viability during nitrogen starvation.</text>
</comment>
<feature type="transmembrane region" description="Helical" evidence="8">
    <location>
        <begin position="510"/>
        <end position="529"/>
    </location>
</feature>
<evidence type="ECO:0000256" key="6">
    <source>
        <dbReference type="ARBA" id="ARBA00023006"/>
    </source>
</evidence>
<protein>
    <recommendedName>
        <fullName evidence="8">Autophagy-related protein</fullName>
    </recommendedName>
</protein>
<feature type="transmembrane region" description="Helical" evidence="8">
    <location>
        <begin position="193"/>
        <end position="215"/>
    </location>
</feature>
<feature type="region of interest" description="Disordered" evidence="9">
    <location>
        <begin position="1"/>
        <end position="38"/>
    </location>
</feature>
<organism evidence="10 11">
    <name type="scientific">Vanrija pseudolonga</name>
    <dbReference type="NCBI Taxonomy" id="143232"/>
    <lineage>
        <taxon>Eukaryota</taxon>
        <taxon>Fungi</taxon>
        <taxon>Dikarya</taxon>
        <taxon>Basidiomycota</taxon>
        <taxon>Agaricomycotina</taxon>
        <taxon>Tremellomycetes</taxon>
        <taxon>Trichosporonales</taxon>
        <taxon>Trichosporonaceae</taxon>
        <taxon>Vanrija</taxon>
    </lineage>
</organism>
<evidence type="ECO:0000256" key="1">
    <source>
        <dbReference type="ARBA" id="ARBA00004128"/>
    </source>
</evidence>
<dbReference type="RefSeq" id="XP_062632347.1">
    <property type="nucleotide sequence ID" value="XM_062776363.1"/>
</dbReference>
<dbReference type="InterPro" id="IPR024671">
    <property type="entry name" value="Atg22-like"/>
</dbReference>
<feature type="transmembrane region" description="Helical" evidence="8">
    <location>
        <begin position="163"/>
        <end position="181"/>
    </location>
</feature>